<dbReference type="PROSITE" id="PS01117">
    <property type="entry name" value="HTH_MARR_1"/>
    <property type="match status" value="1"/>
</dbReference>
<feature type="domain" description="HTH marR-type" evidence="4">
    <location>
        <begin position="10"/>
        <end position="142"/>
    </location>
</feature>
<dbReference type="Gene3D" id="1.10.10.10">
    <property type="entry name" value="Winged helix-like DNA-binding domain superfamily/Winged helix DNA-binding domain"/>
    <property type="match status" value="1"/>
</dbReference>
<evidence type="ECO:0000256" key="3">
    <source>
        <dbReference type="ARBA" id="ARBA00023163"/>
    </source>
</evidence>
<dbReference type="InterPro" id="IPR023187">
    <property type="entry name" value="Tscrpt_reg_MarR-type_CS"/>
</dbReference>
<dbReference type="SMART" id="SM00347">
    <property type="entry name" value="HTH_MARR"/>
    <property type="match status" value="1"/>
</dbReference>
<dbReference type="InterPro" id="IPR039422">
    <property type="entry name" value="MarR/SlyA-like"/>
</dbReference>
<dbReference type="EMBL" id="CP022753">
    <property type="protein sequence ID" value="ASU85586.1"/>
    <property type="molecule type" value="Genomic_DNA"/>
</dbReference>
<proteinExistence type="predicted"/>
<dbReference type="InterPro" id="IPR036390">
    <property type="entry name" value="WH_DNA-bd_sf"/>
</dbReference>
<keyword evidence="2" id="KW-0238">DNA-binding</keyword>
<dbReference type="PANTHER" id="PTHR33164">
    <property type="entry name" value="TRANSCRIPTIONAL REGULATOR, MARR FAMILY"/>
    <property type="match status" value="1"/>
</dbReference>
<dbReference type="AlphaFoldDB" id="A0A223SBX7"/>
<dbReference type="PRINTS" id="PR00598">
    <property type="entry name" value="HTHMARR"/>
</dbReference>
<gene>
    <name evidence="5" type="ORF">CDO52_24770</name>
</gene>
<dbReference type="PROSITE" id="PS50995">
    <property type="entry name" value="HTH_MARR_2"/>
    <property type="match status" value="1"/>
</dbReference>
<organism evidence="5 6">
    <name type="scientific">Nocardiopsis gilva YIM 90087</name>
    <dbReference type="NCBI Taxonomy" id="1235441"/>
    <lineage>
        <taxon>Bacteria</taxon>
        <taxon>Bacillati</taxon>
        <taxon>Actinomycetota</taxon>
        <taxon>Actinomycetes</taxon>
        <taxon>Streptosporangiales</taxon>
        <taxon>Nocardiopsidaceae</taxon>
        <taxon>Nocardiopsis</taxon>
    </lineage>
</organism>
<dbReference type="InterPro" id="IPR000835">
    <property type="entry name" value="HTH_MarR-typ"/>
</dbReference>
<protein>
    <submittedName>
        <fullName evidence="5">MarR family transcriptional regulator</fullName>
    </submittedName>
</protein>
<keyword evidence="6" id="KW-1185">Reference proteome</keyword>
<dbReference type="SUPFAM" id="SSF46785">
    <property type="entry name" value="Winged helix' DNA-binding domain"/>
    <property type="match status" value="1"/>
</dbReference>
<evidence type="ECO:0000256" key="1">
    <source>
        <dbReference type="ARBA" id="ARBA00023015"/>
    </source>
</evidence>
<evidence type="ECO:0000313" key="5">
    <source>
        <dbReference type="EMBL" id="ASU85586.1"/>
    </source>
</evidence>
<dbReference type="Proteomes" id="UP000215005">
    <property type="component" value="Chromosome"/>
</dbReference>
<dbReference type="GO" id="GO:0003700">
    <property type="term" value="F:DNA-binding transcription factor activity"/>
    <property type="evidence" value="ECO:0007669"/>
    <property type="project" value="InterPro"/>
</dbReference>
<dbReference type="PANTHER" id="PTHR33164:SF57">
    <property type="entry name" value="MARR-FAMILY TRANSCRIPTIONAL REGULATOR"/>
    <property type="match status" value="1"/>
</dbReference>
<dbReference type="InterPro" id="IPR036388">
    <property type="entry name" value="WH-like_DNA-bd_sf"/>
</dbReference>
<dbReference type="KEGG" id="ngv:CDO52_24770"/>
<dbReference type="RefSeq" id="WP_017618873.1">
    <property type="nucleotide sequence ID" value="NZ_ANBG01000199.1"/>
</dbReference>
<dbReference type="GO" id="GO:0006950">
    <property type="term" value="P:response to stress"/>
    <property type="evidence" value="ECO:0007669"/>
    <property type="project" value="TreeGrafter"/>
</dbReference>
<dbReference type="GO" id="GO:0003677">
    <property type="term" value="F:DNA binding"/>
    <property type="evidence" value="ECO:0007669"/>
    <property type="project" value="UniProtKB-KW"/>
</dbReference>
<accession>A0A223SBX7</accession>
<evidence type="ECO:0000259" key="4">
    <source>
        <dbReference type="PROSITE" id="PS50995"/>
    </source>
</evidence>
<reference evidence="5 6" key="1">
    <citation type="submission" date="2017-08" db="EMBL/GenBank/DDBJ databases">
        <title>The complete genome sequence of Nocardiopsis gilva YIM 90087.</title>
        <authorList>
            <person name="Yin M."/>
            <person name="Tang S."/>
        </authorList>
    </citation>
    <scope>NUCLEOTIDE SEQUENCE [LARGE SCALE GENOMIC DNA]</scope>
    <source>
        <strain evidence="5 6">YIM 90087</strain>
    </source>
</reference>
<dbReference type="OrthoDB" id="4462574at2"/>
<evidence type="ECO:0000256" key="2">
    <source>
        <dbReference type="ARBA" id="ARBA00023125"/>
    </source>
</evidence>
<evidence type="ECO:0000313" key="6">
    <source>
        <dbReference type="Proteomes" id="UP000215005"/>
    </source>
</evidence>
<name>A0A223SBX7_9ACTN</name>
<keyword evidence="1" id="KW-0805">Transcription regulation</keyword>
<sequence>MSGDLGRRTEAALGELLQRRVRADLYGDLTDGIGHGVDPTTYPVISGIARLGPITAARLAAEVGIDRSVASRYASRLEEHGLIRRGRDKHDRRAVLLTLTPRGQEIVGLMRGRLVALLDERLAAWPPDQAEAFVAGLERFVAQTLGDVP</sequence>
<dbReference type="Pfam" id="PF12802">
    <property type="entry name" value="MarR_2"/>
    <property type="match status" value="1"/>
</dbReference>
<keyword evidence="3" id="KW-0804">Transcription</keyword>